<evidence type="ECO:0000256" key="1">
    <source>
        <dbReference type="ARBA" id="ARBA00008950"/>
    </source>
</evidence>
<comment type="similarity">
    <text evidence="1 2">Belongs to the metallophosphoesterase superfamily. YfcE family.</text>
</comment>
<dbReference type="InterPro" id="IPR000979">
    <property type="entry name" value="Phosphodiesterase_MJ0936/Vps29"/>
</dbReference>
<gene>
    <name evidence="4" type="ORF">OH818_06835</name>
</gene>
<dbReference type="RefSeq" id="WP_268882320.1">
    <property type="nucleotide sequence ID" value="NZ_CP114029.1"/>
</dbReference>
<keyword evidence="5" id="KW-1185">Reference proteome</keyword>
<dbReference type="Pfam" id="PF12850">
    <property type="entry name" value="Metallophos_2"/>
    <property type="match status" value="1"/>
</dbReference>
<proteinExistence type="inferred from homology"/>
<dbReference type="EC" id="3.1.4.-" evidence="2"/>
<sequence>MPLVGIISDTHGLLRPEALAELQGADHIIHAGDIGAVEIVPQLEAIAPVTAIRGNVDGATWAQGFPETAAVELFGRRFFVIHDRGDLAFDPAVEGYDAVVSGHSHKPGFETLGGVMYVNPGSAGRRRFKLPVTVATVLVEGEGMVPAIHEIG</sequence>
<comment type="cofactor">
    <cofactor evidence="2">
        <name>a divalent metal cation</name>
        <dbReference type="ChEBI" id="CHEBI:60240"/>
    </cofactor>
</comment>
<dbReference type="Gene3D" id="3.60.21.10">
    <property type="match status" value="1"/>
</dbReference>
<organism evidence="4 5">
    <name type="scientific">Jiella pelagia</name>
    <dbReference type="NCBI Taxonomy" id="2986949"/>
    <lineage>
        <taxon>Bacteria</taxon>
        <taxon>Pseudomonadati</taxon>
        <taxon>Pseudomonadota</taxon>
        <taxon>Alphaproteobacteria</taxon>
        <taxon>Hyphomicrobiales</taxon>
        <taxon>Aurantimonadaceae</taxon>
        <taxon>Jiella</taxon>
    </lineage>
</organism>
<dbReference type="PANTHER" id="PTHR11124">
    <property type="entry name" value="VACUOLAR SORTING PROTEIN VPS29"/>
    <property type="match status" value="1"/>
</dbReference>
<reference evidence="4" key="1">
    <citation type="submission" date="2022-12" db="EMBL/GenBank/DDBJ databases">
        <title>Jiella pelagia sp. nov., isolated from phosphonate enriched culture of Northwest Pacific surface seawater.</title>
        <authorList>
            <person name="Shin D.Y."/>
            <person name="Hwang C.Y."/>
        </authorList>
    </citation>
    <scope>NUCLEOTIDE SEQUENCE</scope>
    <source>
        <strain evidence="4">HL-NP1</strain>
    </source>
</reference>
<keyword evidence="2" id="KW-0479">Metal-binding</keyword>
<dbReference type="InterPro" id="IPR024654">
    <property type="entry name" value="Calcineurin-like_PHP_lpxH"/>
</dbReference>
<protein>
    <recommendedName>
        <fullName evidence="2">Phosphoesterase</fullName>
        <ecNumber evidence="2">3.1.4.-</ecNumber>
    </recommendedName>
</protein>
<name>A0ABY7C1Z4_9HYPH</name>
<evidence type="ECO:0000313" key="5">
    <source>
        <dbReference type="Proteomes" id="UP001164020"/>
    </source>
</evidence>
<dbReference type="NCBIfam" id="TIGR00040">
    <property type="entry name" value="yfcE"/>
    <property type="match status" value="1"/>
</dbReference>
<feature type="domain" description="Calcineurin-like phosphoesterase" evidence="3">
    <location>
        <begin position="4"/>
        <end position="140"/>
    </location>
</feature>
<evidence type="ECO:0000313" key="4">
    <source>
        <dbReference type="EMBL" id="WAP69894.1"/>
    </source>
</evidence>
<accession>A0ABY7C1Z4</accession>
<evidence type="ECO:0000259" key="3">
    <source>
        <dbReference type="Pfam" id="PF12850"/>
    </source>
</evidence>
<dbReference type="SUPFAM" id="SSF56300">
    <property type="entry name" value="Metallo-dependent phosphatases"/>
    <property type="match status" value="1"/>
</dbReference>
<evidence type="ECO:0000256" key="2">
    <source>
        <dbReference type="RuleBase" id="RU362039"/>
    </source>
</evidence>
<dbReference type="EMBL" id="CP114029">
    <property type="protein sequence ID" value="WAP69894.1"/>
    <property type="molecule type" value="Genomic_DNA"/>
</dbReference>
<dbReference type="InterPro" id="IPR029052">
    <property type="entry name" value="Metallo-depent_PP-like"/>
</dbReference>
<dbReference type="Proteomes" id="UP001164020">
    <property type="component" value="Chromosome"/>
</dbReference>